<dbReference type="GO" id="GO:0008233">
    <property type="term" value="F:peptidase activity"/>
    <property type="evidence" value="ECO:0007669"/>
    <property type="project" value="UniProtKB-KW"/>
</dbReference>
<dbReference type="EMBL" id="LCZI01000476">
    <property type="protein sequence ID" value="KKZ66467.1"/>
    <property type="molecule type" value="Genomic_DNA"/>
</dbReference>
<keyword evidence="3" id="KW-0378">Hydrolase</keyword>
<dbReference type="Gene3D" id="3.90.1720.30">
    <property type="entry name" value="PPPDE domains"/>
    <property type="match status" value="1"/>
</dbReference>
<dbReference type="SMART" id="SM01179">
    <property type="entry name" value="DUF862"/>
    <property type="match status" value="1"/>
</dbReference>
<sequence length="610" mass="66970">MDVVLYVYDISKGLARQVSKRELDLHLSCQATADSRQLSLAITGTQIDAIYHTSLVFGGVEYFFGRGIQQAPPGATHHGEPIERIHMGSSELPIDVIIEYMESLAEVYTQDSYDLFLRNCNNFTHDLATFLVGKGIPDHIRNLPETFLNTPFGQMLKPYIDGMLRGATHGPERLHPAAASQPPLFGANARPVAGHPKPSHHAQKGYVRNVTSSREVEELLASASSSCAVIFFTSATCPPCKTMYPVYDELAEEAGDKAILIKVDLSRAFDVSAKYGVRATPTFMTFLKGKKESEWSGASEGKLRGNVRLLIDMAWPPHPHRRLRLPSLERPVGSYVLFKKVPPLDKLIQKLGPAGDDPAIQDLVKFIKSRDSGGPADAALPKLSLLQDFIKSKFPSLPQGVHFAVIDLVRVAFSDSRISGFFAEEHAHMSLLTLLGGTIDLSNCPYNQQLVMTQLACNLFTSPLYLDQIVSHDTLRETCIKIATSSLHAPHVSLRAAGASFMYNLSAFSHNERLDEATDRLSEADQVELVASLLEAIRLETESVESLHGHLLSLGLFVYLAPVGGEVMDLCRVMEAQEIVKEKVKVKALAEEPLLKEVGQELLGKGLIAP</sequence>
<dbReference type="Gene3D" id="1.25.10.10">
    <property type="entry name" value="Leucine-rich Repeat Variant"/>
    <property type="match status" value="1"/>
</dbReference>
<evidence type="ECO:0008006" key="9">
    <source>
        <dbReference type="Google" id="ProtNLM"/>
    </source>
</evidence>
<dbReference type="InterPro" id="IPR017937">
    <property type="entry name" value="Thioredoxin_CS"/>
</dbReference>
<organism evidence="7 8">
    <name type="scientific">[Emmonsia] crescens</name>
    <dbReference type="NCBI Taxonomy" id="73230"/>
    <lineage>
        <taxon>Eukaryota</taxon>
        <taxon>Fungi</taxon>
        <taxon>Dikarya</taxon>
        <taxon>Ascomycota</taxon>
        <taxon>Pezizomycotina</taxon>
        <taxon>Eurotiomycetes</taxon>
        <taxon>Eurotiomycetidae</taxon>
        <taxon>Onygenales</taxon>
        <taxon>Ajellomycetaceae</taxon>
        <taxon>Emergomyces</taxon>
    </lineage>
</organism>
<dbReference type="SUPFAM" id="SSF52833">
    <property type="entry name" value="Thioredoxin-like"/>
    <property type="match status" value="1"/>
</dbReference>
<dbReference type="AlphaFoldDB" id="A0A0G2I782"/>
<evidence type="ECO:0000256" key="1">
    <source>
        <dbReference type="ARBA" id="ARBA00008140"/>
    </source>
</evidence>
<dbReference type="PROSITE" id="PS51858">
    <property type="entry name" value="PPPDE"/>
    <property type="match status" value="1"/>
</dbReference>
<dbReference type="PANTHER" id="PTHR12378">
    <property type="entry name" value="DESUMOYLATING ISOPEPTIDASE"/>
    <property type="match status" value="1"/>
</dbReference>
<dbReference type="PROSITE" id="PS00194">
    <property type="entry name" value="THIOREDOXIN_1"/>
    <property type="match status" value="1"/>
</dbReference>
<evidence type="ECO:0000259" key="5">
    <source>
        <dbReference type="PROSITE" id="PS51396"/>
    </source>
</evidence>
<proteinExistence type="inferred from homology"/>
<keyword evidence="2" id="KW-0645">Protease</keyword>
<dbReference type="Proteomes" id="UP000034164">
    <property type="component" value="Unassembled WGS sequence"/>
</dbReference>
<protein>
    <recommendedName>
        <fullName evidence="9">Thioredoxin</fullName>
    </recommendedName>
</protein>
<evidence type="ECO:0000256" key="2">
    <source>
        <dbReference type="ARBA" id="ARBA00022670"/>
    </source>
</evidence>
<evidence type="ECO:0000259" key="6">
    <source>
        <dbReference type="PROSITE" id="PS51858"/>
    </source>
</evidence>
<dbReference type="InterPro" id="IPR011989">
    <property type="entry name" value="ARM-like"/>
</dbReference>
<evidence type="ECO:0000313" key="8">
    <source>
        <dbReference type="Proteomes" id="UP000034164"/>
    </source>
</evidence>
<dbReference type="OrthoDB" id="21221at2759"/>
<dbReference type="Pfam" id="PF00085">
    <property type="entry name" value="Thioredoxin"/>
    <property type="match status" value="1"/>
</dbReference>
<dbReference type="InterPro" id="IPR013535">
    <property type="entry name" value="PUL_dom"/>
</dbReference>
<dbReference type="PROSITE" id="PS51396">
    <property type="entry name" value="PUL"/>
    <property type="match status" value="1"/>
</dbReference>
<dbReference type="PANTHER" id="PTHR12378:SF7">
    <property type="entry name" value="DESUMOYLATING ISOPEPTIDASE 1"/>
    <property type="match status" value="1"/>
</dbReference>
<dbReference type="GO" id="GO:0070646">
    <property type="term" value="P:protein modification by small protein removal"/>
    <property type="evidence" value="ECO:0007669"/>
    <property type="project" value="TreeGrafter"/>
</dbReference>
<dbReference type="PROSITE" id="PS51352">
    <property type="entry name" value="THIOREDOXIN_2"/>
    <property type="match status" value="1"/>
</dbReference>
<dbReference type="InterPro" id="IPR036249">
    <property type="entry name" value="Thioredoxin-like_sf"/>
</dbReference>
<dbReference type="Pfam" id="PF08324">
    <property type="entry name" value="PUL"/>
    <property type="match status" value="1"/>
</dbReference>
<dbReference type="InterPro" id="IPR008580">
    <property type="entry name" value="PPPDE_dom"/>
</dbReference>
<feature type="domain" description="PUL" evidence="5">
    <location>
        <begin position="328"/>
        <end position="605"/>
    </location>
</feature>
<gene>
    <name evidence="7" type="ORF">EMCG_07802</name>
</gene>
<dbReference type="Pfam" id="PF05903">
    <property type="entry name" value="Peptidase_C97"/>
    <property type="match status" value="1"/>
</dbReference>
<evidence type="ECO:0000259" key="4">
    <source>
        <dbReference type="PROSITE" id="PS51352"/>
    </source>
</evidence>
<comment type="caution">
    <text evidence="7">The sequence shown here is derived from an EMBL/GenBank/DDBJ whole genome shotgun (WGS) entry which is preliminary data.</text>
</comment>
<evidence type="ECO:0000256" key="3">
    <source>
        <dbReference type="ARBA" id="ARBA00022801"/>
    </source>
</evidence>
<dbReference type="InterPro" id="IPR042266">
    <property type="entry name" value="PPPDE_sf"/>
</dbReference>
<dbReference type="GO" id="GO:0006508">
    <property type="term" value="P:proteolysis"/>
    <property type="evidence" value="ECO:0007669"/>
    <property type="project" value="UniProtKB-KW"/>
</dbReference>
<accession>A0A0G2I782</accession>
<reference evidence="8" key="1">
    <citation type="journal article" date="2015" name="PLoS Genet.">
        <title>The dynamic genome and transcriptome of the human fungal pathogen Blastomyces and close relative Emmonsia.</title>
        <authorList>
            <person name="Munoz J.F."/>
            <person name="Gauthier G.M."/>
            <person name="Desjardins C.A."/>
            <person name="Gallo J.E."/>
            <person name="Holder J."/>
            <person name="Sullivan T.D."/>
            <person name="Marty A.J."/>
            <person name="Carmen J.C."/>
            <person name="Chen Z."/>
            <person name="Ding L."/>
            <person name="Gujja S."/>
            <person name="Magrini V."/>
            <person name="Misas E."/>
            <person name="Mitreva M."/>
            <person name="Priest M."/>
            <person name="Saif S."/>
            <person name="Whiston E.A."/>
            <person name="Young S."/>
            <person name="Zeng Q."/>
            <person name="Goldman W.E."/>
            <person name="Mardis E.R."/>
            <person name="Taylor J.W."/>
            <person name="McEwen J.G."/>
            <person name="Clay O.K."/>
            <person name="Klein B.S."/>
            <person name="Cuomo C.A."/>
        </authorList>
    </citation>
    <scope>NUCLEOTIDE SEQUENCE [LARGE SCALE GENOMIC DNA]</scope>
    <source>
        <strain evidence="8">UAMH 3008</strain>
    </source>
</reference>
<dbReference type="CDD" id="cd02947">
    <property type="entry name" value="TRX_family"/>
    <property type="match status" value="1"/>
</dbReference>
<dbReference type="Gene3D" id="3.40.30.10">
    <property type="entry name" value="Glutaredoxin"/>
    <property type="match status" value="1"/>
</dbReference>
<evidence type="ECO:0000313" key="7">
    <source>
        <dbReference type="EMBL" id="KKZ66467.1"/>
    </source>
</evidence>
<name>A0A0G2I782_9EURO</name>
<comment type="similarity">
    <text evidence="1">Belongs to the DeSI family.</text>
</comment>
<dbReference type="InterPro" id="IPR013766">
    <property type="entry name" value="Thioredoxin_domain"/>
</dbReference>
<feature type="domain" description="Thioredoxin" evidence="4">
    <location>
        <begin position="191"/>
        <end position="356"/>
    </location>
</feature>
<feature type="domain" description="PPPDE" evidence="6">
    <location>
        <begin position="1"/>
        <end position="161"/>
    </location>
</feature>
<dbReference type="VEuPathDB" id="FungiDB:EMCG_07802"/>